<accession>A0A0F9PS97</accession>
<evidence type="ECO:0000313" key="1">
    <source>
        <dbReference type="EMBL" id="KKM96032.1"/>
    </source>
</evidence>
<reference evidence="1" key="1">
    <citation type="journal article" date="2015" name="Nature">
        <title>Complex archaea that bridge the gap between prokaryotes and eukaryotes.</title>
        <authorList>
            <person name="Spang A."/>
            <person name="Saw J.H."/>
            <person name="Jorgensen S.L."/>
            <person name="Zaremba-Niedzwiedzka K."/>
            <person name="Martijn J."/>
            <person name="Lind A.E."/>
            <person name="van Eijk R."/>
            <person name="Schleper C."/>
            <person name="Guy L."/>
            <person name="Ettema T.J."/>
        </authorList>
    </citation>
    <scope>NUCLEOTIDE SEQUENCE</scope>
</reference>
<protein>
    <submittedName>
        <fullName evidence="1">Uncharacterized protein</fullName>
    </submittedName>
</protein>
<comment type="caution">
    <text evidence="1">The sequence shown here is derived from an EMBL/GenBank/DDBJ whole genome shotgun (WGS) entry which is preliminary data.</text>
</comment>
<name>A0A0F9PS97_9ZZZZ</name>
<proteinExistence type="predicted"/>
<dbReference type="AlphaFoldDB" id="A0A0F9PS97"/>
<gene>
    <name evidence="1" type="ORF">LCGC14_1182150</name>
</gene>
<sequence>MNDSFAALPLDVQRQWFNVIRRFQSVAKSKKVQNVAVIQMNVVIDENGTPIVWTEPRCTLIEPAKNNRDLLRILTEVL</sequence>
<dbReference type="EMBL" id="LAZR01005932">
    <property type="protein sequence ID" value="KKM96032.1"/>
    <property type="molecule type" value="Genomic_DNA"/>
</dbReference>
<organism evidence="1">
    <name type="scientific">marine sediment metagenome</name>
    <dbReference type="NCBI Taxonomy" id="412755"/>
    <lineage>
        <taxon>unclassified sequences</taxon>
        <taxon>metagenomes</taxon>
        <taxon>ecological metagenomes</taxon>
    </lineage>
</organism>